<keyword evidence="4" id="KW-1133">Transmembrane helix</keyword>
<feature type="transmembrane region" description="Helical" evidence="4">
    <location>
        <begin position="218"/>
        <end position="237"/>
    </location>
</feature>
<dbReference type="GO" id="GO:0005886">
    <property type="term" value="C:plasma membrane"/>
    <property type="evidence" value="ECO:0007669"/>
    <property type="project" value="TreeGrafter"/>
</dbReference>
<dbReference type="CDD" id="cd01949">
    <property type="entry name" value="GGDEF"/>
    <property type="match status" value="1"/>
</dbReference>
<feature type="transmembrane region" description="Helical" evidence="4">
    <location>
        <begin position="49"/>
        <end position="69"/>
    </location>
</feature>
<dbReference type="SMART" id="SM00267">
    <property type="entry name" value="GGDEF"/>
    <property type="match status" value="1"/>
</dbReference>
<keyword evidence="7" id="KW-1185">Reference proteome</keyword>
<feature type="region of interest" description="Disordered" evidence="3">
    <location>
        <begin position="451"/>
        <end position="472"/>
    </location>
</feature>
<evidence type="ECO:0000313" key="7">
    <source>
        <dbReference type="Proteomes" id="UP000290759"/>
    </source>
</evidence>
<feature type="transmembrane region" description="Helical" evidence="4">
    <location>
        <begin position="243"/>
        <end position="265"/>
    </location>
</feature>
<sequence length="472" mass="50625">MDRTATTTTERKAGRRETMAGFGFASLLVLVGLFVTPRADLPGPVLPGFMPAFAGAMVVIDLVLAVLLFSKGAIARRASPIRLGTAYLFAALIIVPHIAAFPGALVPDTLIGTSATAVWLWAFWHTGFAVAIVRYATGRQAQAEASTIRRAVLVAVSIVAVLTCLTTAGLPYLPPIVTGKSYGFGTFALIMQAVVMPANVAALALVLVKRRLRSAEDLWLTIAMVAACLDVWLTLRAGARFSVGWYVGRIASLVTSTVVLVSLFVDITRLYSQVAKANRLLEDLAHVDGLTGVANRRHFDASLTTEWRRAQRDGRPLFILMIDVDEFKKFNDRYGHQEGDICLRRVARCIDESARRPGDMAARYGGEEFALVLPSTDPAGAAFLAEALRQAIRNLAIPHEAGTHPVVTVSIGIATVVPTSIDGSDALLRAADAALYRAKLAGRDQTCQLTTTMDGGSPSTADRGFRVRHEAA</sequence>
<evidence type="ECO:0000256" key="3">
    <source>
        <dbReference type="SAM" id="MobiDB-lite"/>
    </source>
</evidence>
<feature type="transmembrane region" description="Helical" evidence="4">
    <location>
        <begin position="148"/>
        <end position="170"/>
    </location>
</feature>
<dbReference type="GO" id="GO:0052621">
    <property type="term" value="F:diguanylate cyclase activity"/>
    <property type="evidence" value="ECO:0007669"/>
    <property type="project" value="UniProtKB-EC"/>
</dbReference>
<dbReference type="Proteomes" id="UP000290759">
    <property type="component" value="Unassembled WGS sequence"/>
</dbReference>
<dbReference type="EMBL" id="QYBB01000016">
    <property type="protein sequence ID" value="RYC31207.1"/>
    <property type="molecule type" value="Genomic_DNA"/>
</dbReference>
<dbReference type="InterPro" id="IPR043128">
    <property type="entry name" value="Rev_trsase/Diguanyl_cyclase"/>
</dbReference>
<evidence type="ECO:0000256" key="4">
    <source>
        <dbReference type="SAM" id="Phobius"/>
    </source>
</evidence>
<dbReference type="AlphaFoldDB" id="A0A4Q2U835"/>
<reference evidence="6 7" key="1">
    <citation type="submission" date="2018-12" db="EMBL/GenBank/DDBJ databases">
        <authorList>
            <person name="Grouzdev D.S."/>
            <person name="Krutkina M.S."/>
        </authorList>
    </citation>
    <scope>NUCLEOTIDE SEQUENCE [LARGE SCALE GENOMIC DNA]</scope>
    <source>
        <strain evidence="6 7">RmlP026</strain>
    </source>
</reference>
<dbReference type="GO" id="GO:0043709">
    <property type="term" value="P:cell adhesion involved in single-species biofilm formation"/>
    <property type="evidence" value="ECO:0007669"/>
    <property type="project" value="TreeGrafter"/>
</dbReference>
<dbReference type="GO" id="GO:1902201">
    <property type="term" value="P:negative regulation of bacterial-type flagellum-dependent cell motility"/>
    <property type="evidence" value="ECO:0007669"/>
    <property type="project" value="TreeGrafter"/>
</dbReference>
<organism evidence="6 7">
    <name type="scientific">Lichenibacterium minor</name>
    <dbReference type="NCBI Taxonomy" id="2316528"/>
    <lineage>
        <taxon>Bacteria</taxon>
        <taxon>Pseudomonadati</taxon>
        <taxon>Pseudomonadota</taxon>
        <taxon>Alphaproteobacteria</taxon>
        <taxon>Hyphomicrobiales</taxon>
        <taxon>Lichenihabitantaceae</taxon>
        <taxon>Lichenibacterium</taxon>
    </lineage>
</organism>
<dbReference type="InterPro" id="IPR050469">
    <property type="entry name" value="Diguanylate_Cyclase"/>
</dbReference>
<comment type="caution">
    <text evidence="6">The sequence shown here is derived from an EMBL/GenBank/DDBJ whole genome shotgun (WGS) entry which is preliminary data.</text>
</comment>
<accession>A0A4Q2U835</accession>
<feature type="transmembrane region" description="Helical" evidence="4">
    <location>
        <begin position="20"/>
        <end position="37"/>
    </location>
</feature>
<evidence type="ECO:0000256" key="2">
    <source>
        <dbReference type="ARBA" id="ARBA00034247"/>
    </source>
</evidence>
<dbReference type="NCBIfam" id="TIGR00254">
    <property type="entry name" value="GGDEF"/>
    <property type="match status" value="1"/>
</dbReference>
<evidence type="ECO:0000256" key="1">
    <source>
        <dbReference type="ARBA" id="ARBA00012528"/>
    </source>
</evidence>
<comment type="catalytic activity">
    <reaction evidence="2">
        <text>2 GTP = 3',3'-c-di-GMP + 2 diphosphate</text>
        <dbReference type="Rhea" id="RHEA:24898"/>
        <dbReference type="ChEBI" id="CHEBI:33019"/>
        <dbReference type="ChEBI" id="CHEBI:37565"/>
        <dbReference type="ChEBI" id="CHEBI:58805"/>
        <dbReference type="EC" id="2.7.7.65"/>
    </reaction>
</comment>
<dbReference type="Pfam" id="PF17158">
    <property type="entry name" value="MASE4"/>
    <property type="match status" value="1"/>
</dbReference>
<feature type="transmembrane region" description="Helical" evidence="4">
    <location>
        <begin position="81"/>
        <end position="106"/>
    </location>
</feature>
<name>A0A4Q2U835_9HYPH</name>
<protein>
    <recommendedName>
        <fullName evidence="1">diguanylate cyclase</fullName>
        <ecNumber evidence="1">2.7.7.65</ecNumber>
    </recommendedName>
</protein>
<reference evidence="6 7" key="2">
    <citation type="submission" date="2019-02" db="EMBL/GenBank/DDBJ databases">
        <title>'Lichenibacterium ramalinii' gen. nov. sp. nov., 'Lichenibacterium minor' gen. nov. sp. nov.</title>
        <authorList>
            <person name="Pankratov T."/>
        </authorList>
    </citation>
    <scope>NUCLEOTIDE SEQUENCE [LARGE SCALE GENOMIC DNA]</scope>
    <source>
        <strain evidence="6 7">RmlP026</strain>
    </source>
</reference>
<evidence type="ECO:0000259" key="5">
    <source>
        <dbReference type="PROSITE" id="PS50887"/>
    </source>
</evidence>
<dbReference type="OrthoDB" id="9789238at2"/>
<evidence type="ECO:0000313" key="6">
    <source>
        <dbReference type="EMBL" id="RYC31207.1"/>
    </source>
</evidence>
<dbReference type="FunFam" id="3.30.70.270:FF:000001">
    <property type="entry name" value="Diguanylate cyclase domain protein"/>
    <property type="match status" value="1"/>
</dbReference>
<proteinExistence type="predicted"/>
<feature type="transmembrane region" description="Helical" evidence="4">
    <location>
        <begin position="182"/>
        <end position="206"/>
    </location>
</feature>
<dbReference type="InterPro" id="IPR029787">
    <property type="entry name" value="Nucleotide_cyclase"/>
</dbReference>
<dbReference type="InterPro" id="IPR000160">
    <property type="entry name" value="GGDEF_dom"/>
</dbReference>
<feature type="domain" description="GGDEF" evidence="5">
    <location>
        <begin position="315"/>
        <end position="451"/>
    </location>
</feature>
<keyword evidence="4" id="KW-0812">Transmembrane</keyword>
<dbReference type="PROSITE" id="PS50887">
    <property type="entry name" value="GGDEF"/>
    <property type="match status" value="1"/>
</dbReference>
<dbReference type="InterPro" id="IPR033424">
    <property type="entry name" value="MASE4"/>
</dbReference>
<gene>
    <name evidence="6" type="ORF">D3273_15050</name>
</gene>
<feature type="compositionally biased region" description="Basic and acidic residues" evidence="3">
    <location>
        <begin position="463"/>
        <end position="472"/>
    </location>
</feature>
<dbReference type="Gene3D" id="3.30.70.270">
    <property type="match status" value="1"/>
</dbReference>
<keyword evidence="4" id="KW-0472">Membrane</keyword>
<dbReference type="PANTHER" id="PTHR45138:SF9">
    <property type="entry name" value="DIGUANYLATE CYCLASE DGCM-RELATED"/>
    <property type="match status" value="1"/>
</dbReference>
<feature type="compositionally biased region" description="Polar residues" evidence="3">
    <location>
        <begin position="451"/>
        <end position="460"/>
    </location>
</feature>
<dbReference type="SUPFAM" id="SSF55073">
    <property type="entry name" value="Nucleotide cyclase"/>
    <property type="match status" value="1"/>
</dbReference>
<feature type="transmembrane region" description="Helical" evidence="4">
    <location>
        <begin position="118"/>
        <end position="136"/>
    </location>
</feature>
<dbReference type="EC" id="2.7.7.65" evidence="1"/>
<dbReference type="Pfam" id="PF00990">
    <property type="entry name" value="GGDEF"/>
    <property type="match status" value="1"/>
</dbReference>
<dbReference type="PANTHER" id="PTHR45138">
    <property type="entry name" value="REGULATORY COMPONENTS OF SENSORY TRANSDUCTION SYSTEM"/>
    <property type="match status" value="1"/>
</dbReference>